<name>A0ABU2ZKJ9_9SPHN</name>
<feature type="domain" description="Tyr recombinase" evidence="4">
    <location>
        <begin position="1"/>
        <end position="174"/>
    </location>
</feature>
<dbReference type="SUPFAM" id="SSF56349">
    <property type="entry name" value="DNA breaking-rejoining enzymes"/>
    <property type="match status" value="1"/>
</dbReference>
<comment type="caution">
    <text evidence="5">The sequence shown here is derived from an EMBL/GenBank/DDBJ whole genome shotgun (WGS) entry which is preliminary data.</text>
</comment>
<dbReference type="InterPro" id="IPR013762">
    <property type="entry name" value="Integrase-like_cat_sf"/>
</dbReference>
<organism evidence="5 6">
    <name type="scientific">Croceicoccus esteveae</name>
    <dbReference type="NCBI Taxonomy" id="3075597"/>
    <lineage>
        <taxon>Bacteria</taxon>
        <taxon>Pseudomonadati</taxon>
        <taxon>Pseudomonadota</taxon>
        <taxon>Alphaproteobacteria</taxon>
        <taxon>Sphingomonadales</taxon>
        <taxon>Erythrobacteraceae</taxon>
        <taxon>Croceicoccus</taxon>
    </lineage>
</organism>
<protein>
    <submittedName>
        <fullName evidence="5">Tyrosine-type recombinase/integrase</fullName>
    </submittedName>
</protein>
<gene>
    <name evidence="5" type="ORF">RM533_12035</name>
</gene>
<dbReference type="InterPro" id="IPR011010">
    <property type="entry name" value="DNA_brk_join_enz"/>
</dbReference>
<dbReference type="PANTHER" id="PTHR30629">
    <property type="entry name" value="PROPHAGE INTEGRASE"/>
    <property type="match status" value="1"/>
</dbReference>
<evidence type="ECO:0000259" key="4">
    <source>
        <dbReference type="PROSITE" id="PS51898"/>
    </source>
</evidence>
<dbReference type="PROSITE" id="PS51898">
    <property type="entry name" value="TYR_RECOMBINASE"/>
    <property type="match status" value="1"/>
</dbReference>
<evidence type="ECO:0000256" key="2">
    <source>
        <dbReference type="ARBA" id="ARBA00022908"/>
    </source>
</evidence>
<dbReference type="Proteomes" id="UP001259803">
    <property type="component" value="Unassembled WGS sequence"/>
</dbReference>
<dbReference type="EMBL" id="JAVRHS010000012">
    <property type="protein sequence ID" value="MDT0576900.1"/>
    <property type="molecule type" value="Genomic_DNA"/>
</dbReference>
<dbReference type="InterPro" id="IPR050808">
    <property type="entry name" value="Phage_Integrase"/>
</dbReference>
<keyword evidence="6" id="KW-1185">Reference proteome</keyword>
<dbReference type="Pfam" id="PF00589">
    <property type="entry name" value="Phage_integrase"/>
    <property type="match status" value="1"/>
</dbReference>
<proteinExistence type="inferred from homology"/>
<accession>A0ABU2ZKJ9</accession>
<dbReference type="InterPro" id="IPR002104">
    <property type="entry name" value="Integrase_catalytic"/>
</dbReference>
<sequence length="189" mass="21396">MPYKQVPTWVASLRSKPATQGRNGQLLQIYTASRPGKVRGAKWNQFNFAERLWHRPAWLMKEKVAHTVTLNVAAMELLQRIRAELGREPSAAELVVPNRNGNKLSDAVFNKILLDAGLSHDTHGFRSSFRDWAAENVPEIPDPVAEAAIAHVVPDKVVRAYKRTTFIEMRRKLLQKWSDYVLGTEAADL</sequence>
<keyword evidence="3" id="KW-0233">DNA recombination</keyword>
<evidence type="ECO:0000256" key="1">
    <source>
        <dbReference type="ARBA" id="ARBA00008857"/>
    </source>
</evidence>
<dbReference type="Gene3D" id="1.10.443.10">
    <property type="entry name" value="Intergrase catalytic core"/>
    <property type="match status" value="1"/>
</dbReference>
<evidence type="ECO:0000256" key="3">
    <source>
        <dbReference type="ARBA" id="ARBA00023172"/>
    </source>
</evidence>
<evidence type="ECO:0000313" key="6">
    <source>
        <dbReference type="Proteomes" id="UP001259803"/>
    </source>
</evidence>
<comment type="similarity">
    <text evidence="1">Belongs to the 'phage' integrase family.</text>
</comment>
<dbReference type="RefSeq" id="WP_311341473.1">
    <property type="nucleotide sequence ID" value="NZ_JAVRHS010000012.1"/>
</dbReference>
<evidence type="ECO:0000313" key="5">
    <source>
        <dbReference type="EMBL" id="MDT0576900.1"/>
    </source>
</evidence>
<dbReference type="PANTHER" id="PTHR30629:SF2">
    <property type="entry name" value="PROPHAGE INTEGRASE INTS-RELATED"/>
    <property type="match status" value="1"/>
</dbReference>
<keyword evidence="2" id="KW-0229">DNA integration</keyword>
<reference evidence="5 6" key="1">
    <citation type="submission" date="2023-09" db="EMBL/GenBank/DDBJ databases">
        <authorList>
            <person name="Rey-Velasco X."/>
        </authorList>
    </citation>
    <scope>NUCLEOTIDE SEQUENCE [LARGE SCALE GENOMIC DNA]</scope>
    <source>
        <strain evidence="5 6">F390</strain>
    </source>
</reference>